<keyword evidence="2" id="KW-0460">Magnesium</keyword>
<evidence type="ECO:0000313" key="4">
    <source>
        <dbReference type="Proteomes" id="UP001431131"/>
    </source>
</evidence>
<dbReference type="PANTHER" id="PTHR43434:SF13">
    <property type="entry name" value="PHOSPHOGLYCOLATE PHOSPHATASE"/>
    <property type="match status" value="1"/>
</dbReference>
<accession>A0AAW5E727</accession>
<dbReference type="GO" id="GO:0006281">
    <property type="term" value="P:DNA repair"/>
    <property type="evidence" value="ECO:0007669"/>
    <property type="project" value="TreeGrafter"/>
</dbReference>
<dbReference type="PANTHER" id="PTHR43434">
    <property type="entry name" value="PHOSPHOGLYCOLATE PHOSPHATASE"/>
    <property type="match status" value="1"/>
</dbReference>
<dbReference type="Proteomes" id="UP001431131">
    <property type="component" value="Unassembled WGS sequence"/>
</dbReference>
<dbReference type="RefSeq" id="WP_240256638.1">
    <property type="nucleotide sequence ID" value="NZ_JAKTTI010000026.1"/>
</dbReference>
<sequence>MIKYVIFDFDGTLVDSKKAFVSSWNILAKKYHFNELKMTDLEAMKKLSMKERSKRLNFPLYKIPFVIPKFYKLYQSSIHEIKIIDGIKEMLQKLDEKGYKSAIISSNSQENISTFLKDNHVTGITKVLCSSSIFGKDKLINRFLKDNRLAASEVIYVGDEQRDIIACKQTGVKMIWVGWGYDSIEVVEKMKPDYKVYKPDEILNLL</sequence>
<dbReference type="AlphaFoldDB" id="A0AAW5E727"/>
<dbReference type="SFLD" id="SFLDG01129">
    <property type="entry name" value="C1.5:_HAD__Beta-PGM__Phosphata"/>
    <property type="match status" value="1"/>
</dbReference>
<organism evidence="3 4">
    <name type="scientific">Fredinandcohnia quinoae</name>
    <dbReference type="NCBI Taxonomy" id="2918902"/>
    <lineage>
        <taxon>Bacteria</taxon>
        <taxon>Bacillati</taxon>
        <taxon>Bacillota</taxon>
        <taxon>Bacilli</taxon>
        <taxon>Bacillales</taxon>
        <taxon>Bacillaceae</taxon>
        <taxon>Fredinandcohnia</taxon>
    </lineage>
</organism>
<gene>
    <name evidence="3" type="ORF">MJG50_15375</name>
</gene>
<reference evidence="3" key="1">
    <citation type="submission" date="2022-02" db="EMBL/GenBank/DDBJ databases">
        <title>Fredinandcohnia quinoae sp. nov. isolated from Chenopodium quinoa seeds.</title>
        <authorList>
            <person name="Saati-Santamaria Z."/>
            <person name="Flores-Felix J.D."/>
            <person name="Igual J.M."/>
            <person name="Velazquez E."/>
            <person name="Garcia-Fraile P."/>
            <person name="Martinez-Molina E."/>
        </authorList>
    </citation>
    <scope>NUCLEOTIDE SEQUENCE</scope>
    <source>
        <strain evidence="3">SECRCQ15</strain>
    </source>
</reference>
<dbReference type="GO" id="GO:0005829">
    <property type="term" value="C:cytosol"/>
    <property type="evidence" value="ECO:0007669"/>
    <property type="project" value="TreeGrafter"/>
</dbReference>
<evidence type="ECO:0000313" key="3">
    <source>
        <dbReference type="EMBL" id="MCH1626719.1"/>
    </source>
</evidence>
<name>A0AAW5E727_9BACI</name>
<dbReference type="InterPro" id="IPR041492">
    <property type="entry name" value="HAD_2"/>
</dbReference>
<evidence type="ECO:0000256" key="1">
    <source>
        <dbReference type="ARBA" id="ARBA00022801"/>
    </source>
</evidence>
<dbReference type="Gene3D" id="3.40.50.1000">
    <property type="entry name" value="HAD superfamily/HAD-like"/>
    <property type="match status" value="1"/>
</dbReference>
<dbReference type="Gene3D" id="1.10.150.240">
    <property type="entry name" value="Putative phosphatase, domain 2"/>
    <property type="match status" value="1"/>
</dbReference>
<keyword evidence="1 3" id="KW-0378">Hydrolase</keyword>
<protein>
    <submittedName>
        <fullName evidence="3">HAD hydrolase-like protein</fullName>
    </submittedName>
</protein>
<dbReference type="InterPro" id="IPR023214">
    <property type="entry name" value="HAD_sf"/>
</dbReference>
<dbReference type="Pfam" id="PF13419">
    <property type="entry name" value="HAD_2"/>
    <property type="match status" value="1"/>
</dbReference>
<dbReference type="InterPro" id="IPR036412">
    <property type="entry name" value="HAD-like_sf"/>
</dbReference>
<proteinExistence type="predicted"/>
<dbReference type="SFLD" id="SFLDS00003">
    <property type="entry name" value="Haloacid_Dehalogenase"/>
    <property type="match status" value="1"/>
</dbReference>
<dbReference type="InterPro" id="IPR023198">
    <property type="entry name" value="PGP-like_dom2"/>
</dbReference>
<dbReference type="GO" id="GO:0008967">
    <property type="term" value="F:phosphoglycolate phosphatase activity"/>
    <property type="evidence" value="ECO:0007669"/>
    <property type="project" value="TreeGrafter"/>
</dbReference>
<dbReference type="InterPro" id="IPR050155">
    <property type="entry name" value="HAD-like_hydrolase_sf"/>
</dbReference>
<dbReference type="EMBL" id="JAKTTI010000026">
    <property type="protein sequence ID" value="MCH1626719.1"/>
    <property type="molecule type" value="Genomic_DNA"/>
</dbReference>
<comment type="caution">
    <text evidence="3">The sequence shown here is derived from an EMBL/GenBank/DDBJ whole genome shotgun (WGS) entry which is preliminary data.</text>
</comment>
<keyword evidence="4" id="KW-1185">Reference proteome</keyword>
<dbReference type="SUPFAM" id="SSF56784">
    <property type="entry name" value="HAD-like"/>
    <property type="match status" value="1"/>
</dbReference>
<evidence type="ECO:0000256" key="2">
    <source>
        <dbReference type="ARBA" id="ARBA00022842"/>
    </source>
</evidence>